<keyword evidence="1" id="KW-0812">Transmembrane</keyword>
<dbReference type="EMBL" id="LNQB01000072">
    <property type="protein sequence ID" value="OAP45378.1"/>
    <property type="molecule type" value="Genomic_DNA"/>
</dbReference>
<accession>A0A178YCZ2</accession>
<gene>
    <name evidence="2" type="ORF">ATB98_26230</name>
</gene>
<reference evidence="2 3" key="1">
    <citation type="submission" date="2015-11" db="EMBL/GenBank/DDBJ databases">
        <title>Ensifer anhuiense sp. nov., an effective nitrogen fixation bacterium with Glycine soja.</title>
        <authorList>
            <person name="Yan H."/>
            <person name="Chen W."/>
        </authorList>
    </citation>
    <scope>NUCLEOTIDE SEQUENCE [LARGE SCALE GENOMIC DNA]</scope>
    <source>
        <strain evidence="2 3">LMG 7837</strain>
    </source>
</reference>
<name>A0A178YCZ2_SINSA</name>
<proteinExistence type="predicted"/>
<evidence type="ECO:0000313" key="3">
    <source>
        <dbReference type="Proteomes" id="UP000078507"/>
    </source>
</evidence>
<dbReference type="AlphaFoldDB" id="A0A178YCZ2"/>
<protein>
    <submittedName>
        <fullName evidence="2">Uncharacterized protein</fullName>
    </submittedName>
</protein>
<feature type="transmembrane region" description="Helical" evidence="1">
    <location>
        <begin position="56"/>
        <end position="80"/>
    </location>
</feature>
<evidence type="ECO:0000313" key="2">
    <source>
        <dbReference type="EMBL" id="OAP45378.1"/>
    </source>
</evidence>
<evidence type="ECO:0000256" key="1">
    <source>
        <dbReference type="SAM" id="Phobius"/>
    </source>
</evidence>
<keyword evidence="1" id="KW-0472">Membrane</keyword>
<dbReference type="Proteomes" id="UP000078507">
    <property type="component" value="Unassembled WGS sequence"/>
</dbReference>
<keyword evidence="1" id="KW-1133">Transmembrane helix</keyword>
<organism evidence="2 3">
    <name type="scientific">Sinorhizobium saheli</name>
    <dbReference type="NCBI Taxonomy" id="36856"/>
    <lineage>
        <taxon>Bacteria</taxon>
        <taxon>Pseudomonadati</taxon>
        <taxon>Pseudomonadota</taxon>
        <taxon>Alphaproteobacteria</taxon>
        <taxon>Hyphomicrobiales</taxon>
        <taxon>Rhizobiaceae</taxon>
        <taxon>Sinorhizobium/Ensifer group</taxon>
        <taxon>Sinorhizobium</taxon>
    </lineage>
</organism>
<sequence length="89" mass="9838">MLGSRASASLVTAVAFDVLNILAATLFVQCNIDMEDMRIVQFPAVFQGWRMRWERVAVRAGTIIIILPVSDLTVPIWAAMVPLQCAFSL</sequence>
<feature type="transmembrane region" description="Helical" evidence="1">
    <location>
        <begin position="6"/>
        <end position="28"/>
    </location>
</feature>
<comment type="caution">
    <text evidence="2">The sequence shown here is derived from an EMBL/GenBank/DDBJ whole genome shotgun (WGS) entry which is preliminary data.</text>
</comment>
<keyword evidence="3" id="KW-1185">Reference proteome</keyword>